<dbReference type="RefSeq" id="WP_177231734.1">
    <property type="nucleotide sequence ID" value="NZ_FOEF01000024.1"/>
</dbReference>
<dbReference type="Proteomes" id="UP000198582">
    <property type="component" value="Unassembled WGS sequence"/>
</dbReference>
<keyword evidence="2" id="KW-1185">Reference proteome</keyword>
<proteinExistence type="predicted"/>
<reference evidence="1 2" key="1">
    <citation type="submission" date="2016-10" db="EMBL/GenBank/DDBJ databases">
        <authorList>
            <person name="de Groot N.N."/>
        </authorList>
    </citation>
    <scope>NUCLEOTIDE SEQUENCE [LARGE SCALE GENOMIC DNA]</scope>
    <source>
        <strain evidence="1 2">DSM 44993</strain>
    </source>
</reference>
<dbReference type="AlphaFoldDB" id="A0A1H8YNV3"/>
<protein>
    <submittedName>
        <fullName evidence="1">Uncharacterized protein</fullName>
    </submittedName>
</protein>
<sequence>MRIICTVSSLVRLGLWLAGIALLAGVVLAAPPSSASGTAPPVSQSRSR</sequence>
<name>A0A1H8YNV3_9PSEU</name>
<evidence type="ECO:0000313" key="2">
    <source>
        <dbReference type="Proteomes" id="UP000198582"/>
    </source>
</evidence>
<evidence type="ECO:0000313" key="1">
    <source>
        <dbReference type="EMBL" id="SEP53058.1"/>
    </source>
</evidence>
<gene>
    <name evidence="1" type="ORF">SAMN04489732_12429</name>
</gene>
<accession>A0A1H8YNV3</accession>
<dbReference type="STRING" id="394193.SAMN04489732_12429"/>
<organism evidence="1 2">
    <name type="scientific">Amycolatopsis saalfeldensis</name>
    <dbReference type="NCBI Taxonomy" id="394193"/>
    <lineage>
        <taxon>Bacteria</taxon>
        <taxon>Bacillati</taxon>
        <taxon>Actinomycetota</taxon>
        <taxon>Actinomycetes</taxon>
        <taxon>Pseudonocardiales</taxon>
        <taxon>Pseudonocardiaceae</taxon>
        <taxon>Amycolatopsis</taxon>
    </lineage>
</organism>
<dbReference type="EMBL" id="FOEF01000024">
    <property type="protein sequence ID" value="SEP53058.1"/>
    <property type="molecule type" value="Genomic_DNA"/>
</dbReference>